<reference evidence="7 8" key="1">
    <citation type="submission" date="2019-12" db="EMBL/GenBank/DDBJ databases">
        <title>Genomic-based taxomic classification of the family Erythrobacteraceae.</title>
        <authorList>
            <person name="Xu L."/>
        </authorList>
    </citation>
    <scope>NUCLEOTIDE SEQUENCE [LARGE SCALE GENOMIC DNA]</scope>
    <source>
        <strain evidence="7 8">MCCC 1K01500</strain>
    </source>
</reference>
<dbReference type="PANTHER" id="PTHR43779:SF3">
    <property type="entry name" value="(3R)-3-[(CARBOXYMETHYL)AMINO]FATTY ACID OXYGENASE_DECARBOXYLASE"/>
    <property type="match status" value="1"/>
</dbReference>
<dbReference type="GO" id="GO:0046872">
    <property type="term" value="F:metal ion binding"/>
    <property type="evidence" value="ECO:0007669"/>
    <property type="project" value="UniProtKB-KW"/>
</dbReference>
<name>A0A6I4SW50_9SPHN</name>
<comment type="caution">
    <text evidence="7">The sequence shown here is derived from an EMBL/GenBank/DDBJ whole genome shotgun (WGS) entry which is preliminary data.</text>
</comment>
<keyword evidence="5" id="KW-0408">Iron</keyword>
<keyword evidence="8" id="KW-1185">Reference proteome</keyword>
<dbReference type="Gene3D" id="3.60.130.10">
    <property type="entry name" value="Clavaminate synthase-like"/>
    <property type="match status" value="1"/>
</dbReference>
<gene>
    <name evidence="7" type="ORF">GRI89_11915</name>
</gene>
<dbReference type="InterPro" id="IPR042098">
    <property type="entry name" value="TauD-like_sf"/>
</dbReference>
<evidence type="ECO:0000256" key="4">
    <source>
        <dbReference type="ARBA" id="ARBA00023002"/>
    </source>
</evidence>
<evidence type="ECO:0000256" key="2">
    <source>
        <dbReference type="ARBA" id="ARBA00022723"/>
    </source>
</evidence>
<keyword evidence="2" id="KW-0479">Metal-binding</keyword>
<keyword evidence="3 7" id="KW-0223">Dioxygenase</keyword>
<evidence type="ECO:0000313" key="8">
    <source>
        <dbReference type="Proteomes" id="UP000433652"/>
    </source>
</evidence>
<evidence type="ECO:0000256" key="3">
    <source>
        <dbReference type="ARBA" id="ARBA00022964"/>
    </source>
</evidence>
<feature type="domain" description="TauD/TfdA-like" evidence="6">
    <location>
        <begin position="10"/>
        <end position="278"/>
    </location>
</feature>
<dbReference type="Pfam" id="PF02668">
    <property type="entry name" value="TauD"/>
    <property type="match status" value="1"/>
</dbReference>
<proteinExistence type="inferred from homology"/>
<organism evidence="7 8">
    <name type="scientific">Croceibacterium salegens</name>
    <dbReference type="NCBI Taxonomy" id="1737568"/>
    <lineage>
        <taxon>Bacteria</taxon>
        <taxon>Pseudomonadati</taxon>
        <taxon>Pseudomonadota</taxon>
        <taxon>Alphaproteobacteria</taxon>
        <taxon>Sphingomonadales</taxon>
        <taxon>Erythrobacteraceae</taxon>
        <taxon>Croceibacterium</taxon>
    </lineage>
</organism>
<dbReference type="EMBL" id="WTYM01000046">
    <property type="protein sequence ID" value="MXO60245.1"/>
    <property type="molecule type" value="Genomic_DNA"/>
</dbReference>
<dbReference type="PANTHER" id="PTHR43779">
    <property type="entry name" value="DIOXYGENASE RV0097-RELATED"/>
    <property type="match status" value="1"/>
</dbReference>
<sequence>MNPQVELLEPCGAMLTDVDCAQLDTALVTLIEDLMREHAVLVIRGKGHLDDEQHLAFSRAFGPLELPSARPNAHMARVAFGLYDVSNLGPDGEIADPDGPRAKIAKGNELFHADSSFNDLPSKWSILRGVIVTPEGGATELIDGRKVYDALSDASKARIAGLEVEHDYFHSRRKAGATVPSDSPLAPYMRAVHPLVRTSASGRPTLFVGAHAARILGMDEAESTALIEELLAFATQRKFVYAHKWQAGDIVIWDNRCTLHRGTEYDYRRYKRDMRRSTVNEGGEERSAIPAHLSLQMLSQPQAEAR</sequence>
<dbReference type="OrthoDB" id="7209371at2"/>
<dbReference type="RefSeq" id="WP_159795747.1">
    <property type="nucleotide sequence ID" value="NZ_WTYM01000046.1"/>
</dbReference>
<dbReference type="AlphaFoldDB" id="A0A6I4SW50"/>
<dbReference type="GO" id="GO:0016706">
    <property type="term" value="F:2-oxoglutarate-dependent dioxygenase activity"/>
    <property type="evidence" value="ECO:0007669"/>
    <property type="project" value="UniProtKB-ARBA"/>
</dbReference>
<dbReference type="InterPro" id="IPR003819">
    <property type="entry name" value="TauD/TfdA-like"/>
</dbReference>
<dbReference type="InterPro" id="IPR051178">
    <property type="entry name" value="TfdA_dioxygenase"/>
</dbReference>
<evidence type="ECO:0000313" key="7">
    <source>
        <dbReference type="EMBL" id="MXO60245.1"/>
    </source>
</evidence>
<protein>
    <submittedName>
        <fullName evidence="7">TauD/TfdA family dioxygenase</fullName>
    </submittedName>
</protein>
<dbReference type="Proteomes" id="UP000433652">
    <property type="component" value="Unassembled WGS sequence"/>
</dbReference>
<accession>A0A6I4SW50</accession>
<comment type="similarity">
    <text evidence="1">Belongs to the TfdA dioxygenase family.</text>
</comment>
<evidence type="ECO:0000259" key="6">
    <source>
        <dbReference type="Pfam" id="PF02668"/>
    </source>
</evidence>
<keyword evidence="4" id="KW-0560">Oxidoreductase</keyword>
<evidence type="ECO:0000256" key="5">
    <source>
        <dbReference type="ARBA" id="ARBA00023004"/>
    </source>
</evidence>
<evidence type="ECO:0000256" key="1">
    <source>
        <dbReference type="ARBA" id="ARBA00005896"/>
    </source>
</evidence>
<dbReference type="SUPFAM" id="SSF51197">
    <property type="entry name" value="Clavaminate synthase-like"/>
    <property type="match status" value="1"/>
</dbReference>